<reference evidence="13" key="1">
    <citation type="submission" date="2025-08" db="UniProtKB">
        <authorList>
            <consortium name="RefSeq"/>
        </authorList>
    </citation>
    <scope>IDENTIFICATION</scope>
    <source>
        <tissue evidence="13">Blood</tissue>
    </source>
</reference>
<dbReference type="GO" id="GO:0016020">
    <property type="term" value="C:membrane"/>
    <property type="evidence" value="ECO:0007669"/>
    <property type="project" value="UniProtKB-SubCell"/>
</dbReference>
<evidence type="ECO:0000256" key="3">
    <source>
        <dbReference type="ARBA" id="ARBA00023136"/>
    </source>
</evidence>
<dbReference type="SUPFAM" id="SSF57196">
    <property type="entry name" value="EGF/Laminin"/>
    <property type="match status" value="1"/>
</dbReference>
<feature type="domain" description="MAM" evidence="11">
    <location>
        <begin position="1146"/>
        <end position="1314"/>
    </location>
</feature>
<dbReference type="Gene3D" id="2.10.25.10">
    <property type="entry name" value="Laminin"/>
    <property type="match status" value="1"/>
</dbReference>
<comment type="caution">
    <text evidence="6">Lacks conserved residue(s) required for the propagation of feature annotation.</text>
</comment>
<keyword evidence="3 9" id="KW-0472">Membrane</keyword>
<dbReference type="Pfam" id="PF00629">
    <property type="entry name" value="MAM"/>
    <property type="match status" value="9"/>
</dbReference>
<feature type="non-terminal residue" evidence="13">
    <location>
        <position position="1"/>
    </location>
</feature>
<dbReference type="FunFam" id="4.10.400.10:FF:000186">
    <property type="entry name" value="MAM and LDL-receptor class A domain-containing protein 1"/>
    <property type="match status" value="1"/>
</dbReference>
<feature type="domain" description="MAM" evidence="11">
    <location>
        <begin position="1576"/>
        <end position="1733"/>
    </location>
</feature>
<dbReference type="PROSITE" id="PS01209">
    <property type="entry name" value="LDLRA_1"/>
    <property type="match status" value="7"/>
</dbReference>
<feature type="domain" description="MAM" evidence="11">
    <location>
        <begin position="710"/>
        <end position="874"/>
    </location>
</feature>
<dbReference type="FunFam" id="4.10.400.10:FF:000182">
    <property type="entry name" value="MAM and LDL-receptor class A domain-containing protein 1"/>
    <property type="match status" value="1"/>
</dbReference>
<keyword evidence="9" id="KW-1133">Transmembrane helix</keyword>
<dbReference type="PROSITE" id="PS00022">
    <property type="entry name" value="EGF_1"/>
    <property type="match status" value="1"/>
</dbReference>
<evidence type="ECO:0000256" key="5">
    <source>
        <dbReference type="ARBA" id="ARBA00023180"/>
    </source>
</evidence>
<dbReference type="PROSITE" id="PS01186">
    <property type="entry name" value="EGF_2"/>
    <property type="match status" value="1"/>
</dbReference>
<dbReference type="SUPFAM" id="SSF49899">
    <property type="entry name" value="Concanavalin A-like lectins/glucanases"/>
    <property type="match status" value="9"/>
</dbReference>
<dbReference type="PROSITE" id="PS50060">
    <property type="entry name" value="MAM_2"/>
    <property type="match status" value="9"/>
</dbReference>
<evidence type="ECO:0000256" key="4">
    <source>
        <dbReference type="ARBA" id="ARBA00023157"/>
    </source>
</evidence>
<dbReference type="InterPro" id="IPR000998">
    <property type="entry name" value="MAM_dom"/>
</dbReference>
<evidence type="ECO:0000313" key="13">
    <source>
        <dbReference type="RefSeq" id="XP_035584974.1"/>
    </source>
</evidence>
<feature type="disulfide bond" evidence="7">
    <location>
        <begin position="1128"/>
        <end position="1143"/>
    </location>
</feature>
<feature type="domain" description="MAM" evidence="11">
    <location>
        <begin position="1363"/>
        <end position="1523"/>
    </location>
</feature>
<dbReference type="PROSITE" id="PS50026">
    <property type="entry name" value="EGF_3"/>
    <property type="match status" value="1"/>
</dbReference>
<evidence type="ECO:0000256" key="9">
    <source>
        <dbReference type="SAM" id="Phobius"/>
    </source>
</evidence>
<feature type="disulfide bond" evidence="7">
    <location>
        <begin position="64"/>
        <end position="79"/>
    </location>
</feature>
<feature type="disulfide bond" evidence="7">
    <location>
        <begin position="1749"/>
        <end position="1767"/>
    </location>
</feature>
<dbReference type="InterPro" id="IPR023415">
    <property type="entry name" value="LDLR_class-A_CS"/>
</dbReference>
<evidence type="ECO:0000259" key="11">
    <source>
        <dbReference type="PROSITE" id="PS50060"/>
    </source>
</evidence>
<dbReference type="Gene3D" id="2.60.120.200">
    <property type="match status" value="9"/>
</dbReference>
<feature type="compositionally biased region" description="Polar residues" evidence="8">
    <location>
        <begin position="1830"/>
        <end position="1842"/>
    </location>
</feature>
<feature type="domain" description="EGF-like" evidence="10">
    <location>
        <begin position="2079"/>
        <end position="2113"/>
    </location>
</feature>
<feature type="disulfide bond" evidence="7">
    <location>
        <begin position="1761"/>
        <end position="1776"/>
    </location>
</feature>
<dbReference type="FunFam" id="4.10.400.10:FF:000067">
    <property type="entry name" value="Serine peptidase inhibitor, Kunitz type 1"/>
    <property type="match status" value="1"/>
</dbReference>
<dbReference type="PANTHER" id="PTHR23282:SF140">
    <property type="entry name" value="MAM AND LDL-RECEPTOR CLASS A DOMAIN-CONTAINING PROTEIN 1"/>
    <property type="match status" value="1"/>
</dbReference>
<keyword evidence="2" id="KW-0677">Repeat</keyword>
<dbReference type="OrthoDB" id="412155at2759"/>
<feature type="disulfide bond" evidence="7">
    <location>
        <begin position="1559"/>
        <end position="1574"/>
    </location>
</feature>
<keyword evidence="6" id="KW-0245">EGF-like domain</keyword>
<feature type="disulfide bond" evidence="7">
    <location>
        <begin position="902"/>
        <end position="917"/>
    </location>
</feature>
<feature type="domain" description="MAM" evidence="11">
    <location>
        <begin position="280"/>
        <end position="438"/>
    </location>
</feature>
<feature type="domain" description="MAM" evidence="11">
    <location>
        <begin position="1784"/>
        <end position="1948"/>
    </location>
</feature>
<feature type="disulfide bond" evidence="7">
    <location>
        <begin position="1979"/>
        <end position="1994"/>
    </location>
</feature>
<feature type="transmembrane region" description="Helical" evidence="9">
    <location>
        <begin position="2130"/>
        <end position="2154"/>
    </location>
</feature>
<dbReference type="CDD" id="cd00112">
    <property type="entry name" value="LDLa"/>
    <property type="match status" value="9"/>
</dbReference>
<organism evidence="12 13">
    <name type="scientific">Zalophus californianus</name>
    <name type="common">California sealion</name>
    <dbReference type="NCBI Taxonomy" id="9704"/>
    <lineage>
        <taxon>Eukaryota</taxon>
        <taxon>Metazoa</taxon>
        <taxon>Chordata</taxon>
        <taxon>Craniata</taxon>
        <taxon>Vertebrata</taxon>
        <taxon>Euteleostomi</taxon>
        <taxon>Mammalia</taxon>
        <taxon>Eutheria</taxon>
        <taxon>Laurasiatheria</taxon>
        <taxon>Carnivora</taxon>
        <taxon>Caniformia</taxon>
        <taxon>Pinnipedia</taxon>
        <taxon>Otariidae</taxon>
        <taxon>Zalophus</taxon>
    </lineage>
</organism>
<dbReference type="Proteomes" id="UP000515165">
    <property type="component" value="Chromosome 9"/>
</dbReference>
<feature type="disulfide bond" evidence="7">
    <location>
        <begin position="2010"/>
        <end position="2028"/>
    </location>
</feature>
<feature type="domain" description="MAM" evidence="11">
    <location>
        <begin position="83"/>
        <end position="241"/>
    </location>
</feature>
<dbReference type="InterPro" id="IPR000742">
    <property type="entry name" value="EGF"/>
</dbReference>
<feature type="disulfide bond" evidence="6">
    <location>
        <begin position="2103"/>
        <end position="2112"/>
    </location>
</feature>
<dbReference type="Pfam" id="PF00057">
    <property type="entry name" value="Ldl_recept_a"/>
    <property type="match status" value="5"/>
</dbReference>
<dbReference type="KEGG" id="zca:113922236"/>
<keyword evidence="12" id="KW-1185">Reference proteome</keyword>
<feature type="disulfide bond" evidence="7">
    <location>
        <begin position="1540"/>
        <end position="1552"/>
    </location>
</feature>
<keyword evidence="4 6" id="KW-1015">Disulfide bond</keyword>
<dbReference type="FunFam" id="4.10.400.10:FF:000135">
    <property type="entry name" value="LDL receptor protein 1, isoform G"/>
    <property type="match status" value="1"/>
</dbReference>
<feature type="region of interest" description="Disordered" evidence="8">
    <location>
        <begin position="1820"/>
        <end position="1846"/>
    </location>
</feature>
<feature type="disulfide bond" evidence="7">
    <location>
        <begin position="2003"/>
        <end position="2015"/>
    </location>
</feature>
<evidence type="ECO:0000256" key="8">
    <source>
        <dbReference type="SAM" id="MobiDB-lite"/>
    </source>
</evidence>
<dbReference type="SUPFAM" id="SSF57424">
    <property type="entry name" value="LDL receptor-like module"/>
    <property type="match status" value="10"/>
</dbReference>
<feature type="disulfide bond" evidence="7">
    <location>
        <begin position="52"/>
        <end position="70"/>
    </location>
</feature>
<dbReference type="Gene3D" id="4.10.400.10">
    <property type="entry name" value="Low-density Lipoprotein Receptor"/>
    <property type="match status" value="10"/>
</dbReference>
<evidence type="ECO:0000256" key="1">
    <source>
        <dbReference type="ARBA" id="ARBA00004370"/>
    </source>
</evidence>
<dbReference type="PANTHER" id="PTHR23282">
    <property type="entry name" value="APICAL ENDOSOMAL GLYCOPROTEIN PRECURSOR"/>
    <property type="match status" value="1"/>
</dbReference>
<feature type="disulfide bond" evidence="7">
    <location>
        <begin position="2022"/>
        <end position="2037"/>
    </location>
</feature>
<feature type="domain" description="MAM" evidence="11">
    <location>
        <begin position="921"/>
        <end position="1082"/>
    </location>
</feature>
<feature type="disulfide bond" evidence="7">
    <location>
        <begin position="1547"/>
        <end position="1565"/>
    </location>
</feature>
<sequence>LQLPDLPATYQVVLFCLAEMLAFPRNEAFCFLWISFVFISAWVQQGTKAFQCDNGLSLPPDNVCDFTDQCGDKSDEQQCSSYERCDFENGLCSMTQDQSVQLGWTKRNGMTGLSPPFYDHNGDMSAHFLSLVSKVGSTSSDLRSRVFLPTNNQHACQIAFYYFSSQVNGKLMAGLQTTCGGPIQHLWQNTAGLQNQWERKVMNVQSNEKFQVVFQGQIISTPEQDEVIAIDDISFSSGCLPANDEILPCPETLNTEQEPCHLDASLCSSNSTDEGLRLYQVCGFEFDMCDWVSETSAGQISWMRTKAREVPALQSILQQDQSSDEGYFIWVGAKDASTLNYVDSRAYLNSSVCHCLGKSCHLQFYYSMENSVLRVGLYNNKEEVISWIYSTSTDRKWVKAEVLIPESLKTFKIILEGTILSQKGFIGLDQLWVYACALAPSGRLCPTDEFTCASGQCIAQESVCDSQQDCSDDSDEDPATCSDPLTCDFESGFCGWEPFLTEDSQWEVMKGLASGETHLPDADHTANSSRGSFIYFGSHQSQGVAKLGSPILTKALTASTPCQVKFWYHLSRHSHLSVFTRTSLDGDLQKQGDLIGISKSQWKQAKINLSVRAGESTLPFQLILEATVLSSNATVALDDISISQECEISNVSLPGTSILKKGEEYVLSSPSLNFEAGFVSCEDAGYISSSKFCDFPSDCPNGTDEANCGSKCDFEAHSCGWFEAISGDNFDWVWNSRSNLSAEFEQQAPPWDHTHNTAEGHFLFILKKSRSMSQVAKLQSPTFSQAGPGCTLSFWFYNYGLSVGAAELQLHMENSNDSTVLWRVLYNQGNQWSQATIQLGRLTQPFYLSLDKVSLGIYDGVSAIDDIRFENCTLPLPAESCEEPDFFWCRHSKACIEKLLLCDLVDDCGDHTDEDDCVPELQCNFENGICNWEQDTEDDFDWTRKQGPTSTLNTGPMKDNTLGTAKGHYLYIESSEPQVFQNRAALLSPVLNATVAEGCIFHVYYHMFGKHIYRLAVYQRIWSNTRGQLLWQIFGNQGNRWIRKHLSVSSRQPFQILVEASVGDGFTGDIAIDDLSFMGCALYPGTLPVDLPTPPEMSAPVTLPPHNCIDDEFVCKSDGHCVEKIQTCDFRYDCPDQSDESFCATNVCSFEEGSLCQWYQPIPENLIQDSNTFRWGLGNGISIHHGEENHRPSVDHTTNTTDGWYLYADSSNGKFGDMADILTPVISRMGPRCTLVFWTHMNGVTIGSLQVLSKKDNVTAKLWAQRGQQGAQWKKVEVFLGVQSHIQIVFRAKRGISYMGDVAVDDISFQDCAPLLSPDRKCTAQEFTCANKQCIAKDKLCDFVNDCADNSDESTFICSTSSGRCDFEFDLCSWEQEQDDDFDWNLKASSIPAVGTEPAADHTLRNSSGHYIFIKSLFPQQPMRAARISSPVISRRSKNCKIIFHYHMYGNGIGALTLTQVSVSNQTKVLLNLTVEQGNFWQRKELSLSDDEDFQLKFEGRVGEGHHGDIALDDIVLTKSCLSPQFSMKEELAAPLPTGCPPGYRECQNGKCYKPEQSCNFVDDCGDDTDENECGTSCTFEKGWCGWQNSLAENFDWALGVGSHQGLRPPEDHTVGNKNGHFLYLEATPVGLQGEEAHLRSAVWQESSAACTLSFWYFISAKAPGSIQILIKTEKGLSKVWQESEQNSADHWQRAVILLGKLRNFEVLFQGIRTRDLGGGPAIDDIEFKNCTTVGETSESCPEATDFLCHDKKCVASHLVCDYKPDCSDRSDEAHCGHYTSTAGSCNFETSGNWTTACGLTQDSQDDLDWAIGTRIPVETSSPDIDHTPGSGQHFLSVSSSGPKEGHRARITTSQYFPASLGVCTVRFWFYMVDPKSMGILKVYTTEESGLNILVWSVIGSKRTGWMYGHVPLSSNSAFKVAFEADLAGNEEIFIALDDITFTPECVFGGPVAPQPSPCETDQFSCIYTLQCVPLLGKCNGQEDCIDGSDEMDCSLSPPPQRCGQMEFQCSNNECIPSLLLCDGVPDCHFNEDESRCSNGSCSDGALKCTSSNSCIPVHERCDGLANCMDFQLDESSCSECPFGYCRNGGNCVVEKNGPVCRCGQGWNGNRCHIKVNTSPADFTYSQNNIWAFLCIGLAFLMIHTIIAVVCFLANRKVPVRKTKGSVNCAFVNPVYGNWSDPEKTESSVYSFSNPLYGTTSGCLETITNHLK</sequence>
<dbReference type="InterPro" id="IPR051560">
    <property type="entry name" value="MAM_domain-containing"/>
</dbReference>
<dbReference type="SMART" id="SM00192">
    <property type="entry name" value="LDLa"/>
    <property type="match status" value="11"/>
</dbReference>
<dbReference type="GeneID" id="113922236"/>
<gene>
    <name evidence="13" type="primary">MALRD1</name>
</gene>
<dbReference type="InterPro" id="IPR036055">
    <property type="entry name" value="LDL_receptor-like_sf"/>
</dbReference>
<dbReference type="SMART" id="SM00137">
    <property type="entry name" value="MAM"/>
    <property type="match status" value="9"/>
</dbReference>
<proteinExistence type="predicted"/>
<keyword evidence="5" id="KW-0325">Glycoprotein</keyword>
<evidence type="ECO:0000256" key="2">
    <source>
        <dbReference type="ARBA" id="ARBA00022737"/>
    </source>
</evidence>
<evidence type="ECO:0000313" key="12">
    <source>
        <dbReference type="Proteomes" id="UP000515165"/>
    </source>
</evidence>
<dbReference type="InterPro" id="IPR002172">
    <property type="entry name" value="LDrepeatLR_classA_rpt"/>
</dbReference>
<dbReference type="CTD" id="340895"/>
<feature type="disulfide bond" evidence="7">
    <location>
        <begin position="1322"/>
        <end position="1334"/>
    </location>
</feature>
<dbReference type="InterPro" id="IPR013320">
    <property type="entry name" value="ConA-like_dom_sf"/>
</dbReference>
<evidence type="ECO:0000256" key="7">
    <source>
        <dbReference type="PROSITE-ProRule" id="PRU00124"/>
    </source>
</evidence>
<name>A0A6P9FFI6_ZALCA</name>
<comment type="subcellular location">
    <subcellularLocation>
        <location evidence="1">Membrane</location>
    </subcellularLocation>
</comment>
<dbReference type="FunFam" id="2.60.120.200:FF:000182">
    <property type="entry name" value="MAM and LDL-receptor class A domain-containing protein 1"/>
    <property type="match status" value="1"/>
</dbReference>
<evidence type="ECO:0000259" key="10">
    <source>
        <dbReference type="PROSITE" id="PS50026"/>
    </source>
</evidence>
<protein>
    <submittedName>
        <fullName evidence="13">MAM and LDL-receptor class A domain-containing protein 1</fullName>
    </submittedName>
</protein>
<feature type="disulfide bond" evidence="7">
    <location>
        <begin position="452"/>
        <end position="470"/>
    </location>
</feature>
<dbReference type="FunFam" id="2.60.120.200:FF:000191">
    <property type="entry name" value="MAM and LDL receptor class A domain-containing 1"/>
    <property type="match status" value="1"/>
</dbReference>
<feature type="disulfide bond" evidence="7">
    <location>
        <begin position="1329"/>
        <end position="1347"/>
    </location>
</feature>
<accession>A0A6P9FFI6</accession>
<feature type="domain" description="MAM" evidence="11">
    <location>
        <begin position="485"/>
        <end position="648"/>
    </location>
</feature>
<evidence type="ECO:0000256" key="6">
    <source>
        <dbReference type="PROSITE-ProRule" id="PRU00076"/>
    </source>
</evidence>
<dbReference type="PROSITE" id="PS50068">
    <property type="entry name" value="LDLRA_2"/>
    <property type="match status" value="10"/>
</dbReference>
<feature type="disulfide bond" evidence="7">
    <location>
        <begin position="445"/>
        <end position="457"/>
    </location>
</feature>
<dbReference type="RefSeq" id="XP_035584974.1">
    <property type="nucleotide sequence ID" value="XM_035729081.1"/>
</dbReference>
<keyword evidence="9" id="KW-0812">Transmembrane</keyword>
<dbReference type="PRINTS" id="PR00261">
    <property type="entry name" value="LDLRECEPTOR"/>
</dbReference>
<dbReference type="CDD" id="cd06263">
    <property type="entry name" value="MAM"/>
    <property type="match status" value="8"/>
</dbReference>